<evidence type="ECO:0000313" key="2">
    <source>
        <dbReference type="EMBL" id="QCT22499.1"/>
    </source>
</evidence>
<dbReference type="OrthoDB" id="6505884at2"/>
<evidence type="ECO:0000259" key="1">
    <source>
        <dbReference type="Pfam" id="PF18593"/>
    </source>
</evidence>
<feature type="domain" description="CdiI immunity protein" evidence="1">
    <location>
        <begin position="9"/>
        <end position="95"/>
    </location>
</feature>
<name>A0A4P8YNQ5_9ENTR</name>
<dbReference type="KEGG" id="izh:FEM41_24085"/>
<dbReference type="EMBL" id="CP040428">
    <property type="protein sequence ID" value="QCT22499.1"/>
    <property type="molecule type" value="Genomic_DNA"/>
</dbReference>
<organism evidence="2 3">
    <name type="scientific">Jejubacter calystegiae</name>
    <dbReference type="NCBI Taxonomy" id="2579935"/>
    <lineage>
        <taxon>Bacteria</taxon>
        <taxon>Pseudomonadati</taxon>
        <taxon>Pseudomonadota</taxon>
        <taxon>Gammaproteobacteria</taxon>
        <taxon>Enterobacterales</taxon>
        <taxon>Enterobacteriaceae</taxon>
        <taxon>Jejubacter</taxon>
    </lineage>
</organism>
<sequence length="105" mass="12294">MDTNLNKPRELDTLITIYFGQDYTVIDENGDVEALLEAYFNDSEKLNLELLLDDIKELEEQADGYSVFIKRYSFDFDPTLWGFTAQSWLEMIKSRASHKLNEICQ</sequence>
<dbReference type="Pfam" id="PF18593">
    <property type="entry name" value="CdiI_2"/>
    <property type="match status" value="1"/>
</dbReference>
<reference evidence="2 3" key="1">
    <citation type="submission" date="2019-05" db="EMBL/GenBank/DDBJ databases">
        <title>Complete genome sequence of Izhakiella calystegiae KSNA2, an endophyte isolated from beach morning glory (Calystegia soldanella).</title>
        <authorList>
            <person name="Jiang L."/>
            <person name="Jeong J.C."/>
            <person name="Kim C.Y."/>
            <person name="Kim D.H."/>
            <person name="Kim S.W."/>
            <person name="Lee j."/>
        </authorList>
    </citation>
    <scope>NUCLEOTIDE SEQUENCE [LARGE SCALE GENOMIC DNA]</scope>
    <source>
        <strain evidence="2 3">KSNA2</strain>
    </source>
</reference>
<proteinExistence type="predicted"/>
<evidence type="ECO:0000313" key="3">
    <source>
        <dbReference type="Proteomes" id="UP000302163"/>
    </source>
</evidence>
<protein>
    <recommendedName>
        <fullName evidence="1">CdiI immunity protein domain-containing protein</fullName>
    </recommendedName>
</protein>
<dbReference type="Proteomes" id="UP000302163">
    <property type="component" value="Chromosome"/>
</dbReference>
<dbReference type="AlphaFoldDB" id="A0A4P8YNQ5"/>
<accession>A0A4P8YNQ5</accession>
<dbReference type="RefSeq" id="WP_138099007.1">
    <property type="nucleotide sequence ID" value="NZ_CP040428.1"/>
</dbReference>
<keyword evidence="3" id="KW-1185">Reference proteome</keyword>
<gene>
    <name evidence="2" type="ORF">FEM41_24085</name>
</gene>
<dbReference type="InterPro" id="IPR041129">
    <property type="entry name" value="CdiI_2"/>
</dbReference>